<proteinExistence type="predicted"/>
<evidence type="ECO:0000313" key="2">
    <source>
        <dbReference type="Proteomes" id="UP001596022"/>
    </source>
</evidence>
<comment type="caution">
    <text evidence="1">The sequence shown here is derived from an EMBL/GenBank/DDBJ whole genome shotgun (WGS) entry which is preliminary data.</text>
</comment>
<dbReference type="Proteomes" id="UP001596022">
    <property type="component" value="Unassembled WGS sequence"/>
</dbReference>
<sequence length="96" mass="10725">MTIRPFRQPDRVESARGQVQKTILASGLAQKCPRSSSKDYFGIWIGTKVPVAKLKRPFWHRDRAKSAHGKPGFGQNAAAFAPRPGLKILFTADHRL</sequence>
<accession>A0ABV9GPI1</accession>
<dbReference type="EMBL" id="JBHSFW010000002">
    <property type="protein sequence ID" value="MFC4618560.1"/>
    <property type="molecule type" value="Genomic_DNA"/>
</dbReference>
<protein>
    <submittedName>
        <fullName evidence="1">Uncharacterized protein</fullName>
    </submittedName>
</protein>
<organism evidence="1 2">
    <name type="scientific">Camelliibacillus cellulosilyticus</name>
    <dbReference type="NCBI Taxonomy" id="2174486"/>
    <lineage>
        <taxon>Bacteria</taxon>
        <taxon>Bacillati</taxon>
        <taxon>Bacillota</taxon>
        <taxon>Bacilli</taxon>
        <taxon>Bacillales</taxon>
        <taxon>Sporolactobacillaceae</taxon>
        <taxon>Camelliibacillus</taxon>
    </lineage>
</organism>
<reference evidence="2" key="1">
    <citation type="journal article" date="2019" name="Int. J. Syst. Evol. Microbiol.">
        <title>The Global Catalogue of Microorganisms (GCM) 10K type strain sequencing project: providing services to taxonomists for standard genome sequencing and annotation.</title>
        <authorList>
            <consortium name="The Broad Institute Genomics Platform"/>
            <consortium name="The Broad Institute Genome Sequencing Center for Infectious Disease"/>
            <person name="Wu L."/>
            <person name="Ma J."/>
        </authorList>
    </citation>
    <scope>NUCLEOTIDE SEQUENCE [LARGE SCALE GENOMIC DNA]</scope>
    <source>
        <strain evidence="2">CGMCC 1.16306</strain>
    </source>
</reference>
<name>A0ABV9GPI1_9BACL</name>
<evidence type="ECO:0000313" key="1">
    <source>
        <dbReference type="EMBL" id="MFC4618560.1"/>
    </source>
</evidence>
<keyword evidence="2" id="KW-1185">Reference proteome</keyword>
<gene>
    <name evidence="1" type="ORF">ACFO4N_07400</name>
</gene>